<protein>
    <submittedName>
        <fullName evidence="3">Uncharacterized protein</fullName>
    </submittedName>
</protein>
<keyword evidence="2" id="KW-0472">Membrane</keyword>
<keyword evidence="4" id="KW-1185">Reference proteome</keyword>
<feature type="compositionally biased region" description="Gly residues" evidence="1">
    <location>
        <begin position="94"/>
        <end position="116"/>
    </location>
</feature>
<keyword evidence="2" id="KW-0812">Transmembrane</keyword>
<evidence type="ECO:0000256" key="1">
    <source>
        <dbReference type="SAM" id="MobiDB-lite"/>
    </source>
</evidence>
<feature type="compositionally biased region" description="Acidic residues" evidence="1">
    <location>
        <begin position="125"/>
        <end position="137"/>
    </location>
</feature>
<evidence type="ECO:0000256" key="2">
    <source>
        <dbReference type="SAM" id="Phobius"/>
    </source>
</evidence>
<name>A0ABN2RXG4_9ACTN</name>
<accession>A0ABN2RXG4</accession>
<feature type="transmembrane region" description="Helical" evidence="2">
    <location>
        <begin position="56"/>
        <end position="77"/>
    </location>
</feature>
<gene>
    <name evidence="3" type="ORF">GCM10009798_41660</name>
</gene>
<sequence>MTEETPTPADAPADSGATMTEHPVSPYDAPQPDWQAVAPPPPAAPRPGFHARLVKLWLTLAVGAACLVVGLGLGALIGHAAGGAGSDGFQQPGFGSGQRPGPDGQGFGRQGSGQGQAPGVQQDDTQQDDTQQDDTQQDDTGSSGTAS</sequence>
<dbReference type="EMBL" id="BAAAPB010000006">
    <property type="protein sequence ID" value="GAA1976048.1"/>
    <property type="molecule type" value="Genomic_DNA"/>
</dbReference>
<keyword evidence="2" id="KW-1133">Transmembrane helix</keyword>
<dbReference type="RefSeq" id="WP_344048273.1">
    <property type="nucleotide sequence ID" value="NZ_BAAAPB010000006.1"/>
</dbReference>
<comment type="caution">
    <text evidence="3">The sequence shown here is derived from an EMBL/GenBank/DDBJ whole genome shotgun (WGS) entry which is preliminary data.</text>
</comment>
<proteinExistence type="predicted"/>
<evidence type="ECO:0000313" key="3">
    <source>
        <dbReference type="EMBL" id="GAA1976048.1"/>
    </source>
</evidence>
<reference evidence="3 4" key="1">
    <citation type="journal article" date="2019" name="Int. J. Syst. Evol. Microbiol.">
        <title>The Global Catalogue of Microorganisms (GCM) 10K type strain sequencing project: providing services to taxonomists for standard genome sequencing and annotation.</title>
        <authorList>
            <consortium name="The Broad Institute Genomics Platform"/>
            <consortium name="The Broad Institute Genome Sequencing Center for Infectious Disease"/>
            <person name="Wu L."/>
            <person name="Ma J."/>
        </authorList>
    </citation>
    <scope>NUCLEOTIDE SEQUENCE [LARGE SCALE GENOMIC DNA]</scope>
    <source>
        <strain evidence="3 4">JCM 15309</strain>
    </source>
</reference>
<evidence type="ECO:0000313" key="4">
    <source>
        <dbReference type="Proteomes" id="UP001500571"/>
    </source>
</evidence>
<feature type="region of interest" description="Disordered" evidence="1">
    <location>
        <begin position="1"/>
        <end position="48"/>
    </location>
</feature>
<dbReference type="Proteomes" id="UP001500571">
    <property type="component" value="Unassembled WGS sequence"/>
</dbReference>
<feature type="region of interest" description="Disordered" evidence="1">
    <location>
        <begin position="79"/>
        <end position="147"/>
    </location>
</feature>
<organism evidence="3 4">
    <name type="scientific">Nocardioides panacihumi</name>
    <dbReference type="NCBI Taxonomy" id="400774"/>
    <lineage>
        <taxon>Bacteria</taxon>
        <taxon>Bacillati</taxon>
        <taxon>Actinomycetota</taxon>
        <taxon>Actinomycetes</taxon>
        <taxon>Propionibacteriales</taxon>
        <taxon>Nocardioidaceae</taxon>
        <taxon>Nocardioides</taxon>
    </lineage>
</organism>